<gene>
    <name evidence="2" type="ORF">K450DRAFT_246129</name>
</gene>
<evidence type="ECO:0000313" key="2">
    <source>
        <dbReference type="EMBL" id="KAI8578708.1"/>
    </source>
</evidence>
<dbReference type="RefSeq" id="XP_051443712.1">
    <property type="nucleotide sequence ID" value="XM_051589869.1"/>
</dbReference>
<reference evidence="2" key="1">
    <citation type="submission" date="2021-06" db="EMBL/GenBank/DDBJ databases">
        <authorList>
            <consortium name="DOE Joint Genome Institute"/>
            <person name="Mondo S.J."/>
            <person name="Amses K.R."/>
            <person name="Simmons D.R."/>
            <person name="Longcore J.E."/>
            <person name="Seto K."/>
            <person name="Alves G.H."/>
            <person name="Bonds A.E."/>
            <person name="Quandt C.A."/>
            <person name="Davis W.J."/>
            <person name="Chang Y."/>
            <person name="Letcher P.M."/>
            <person name="Powell M.J."/>
            <person name="Kuo A."/>
            <person name="Labutti K."/>
            <person name="Pangilinan J."/>
            <person name="Andreopoulos W."/>
            <person name="Tritt A."/>
            <person name="Riley R."/>
            <person name="Hundley H."/>
            <person name="Johnson J."/>
            <person name="Lipzen A."/>
            <person name="Barry K."/>
            <person name="Berbee M.L."/>
            <person name="Buchler N.E."/>
            <person name="Grigoriev I.V."/>
            <person name="Spatafora J.W."/>
            <person name="Stajich J.E."/>
            <person name="James T.Y."/>
        </authorList>
    </citation>
    <scope>NUCLEOTIDE SEQUENCE</scope>
    <source>
        <strain evidence="2">AG</strain>
    </source>
</reference>
<keyword evidence="3" id="KW-1185">Reference proteome</keyword>
<name>A0AAD5E7U8_UMBRA</name>
<keyword evidence="1" id="KW-0812">Transmembrane</keyword>
<dbReference type="EMBL" id="MU620927">
    <property type="protein sequence ID" value="KAI8578708.1"/>
    <property type="molecule type" value="Genomic_DNA"/>
</dbReference>
<dbReference type="Proteomes" id="UP001206595">
    <property type="component" value="Unassembled WGS sequence"/>
</dbReference>
<reference evidence="2" key="2">
    <citation type="journal article" date="2022" name="Proc. Natl. Acad. Sci. U.S.A.">
        <title>Diploid-dominant life cycles characterize the early evolution of Fungi.</title>
        <authorList>
            <person name="Amses K.R."/>
            <person name="Simmons D.R."/>
            <person name="Longcore J.E."/>
            <person name="Mondo S.J."/>
            <person name="Seto K."/>
            <person name="Jeronimo G.H."/>
            <person name="Bonds A.E."/>
            <person name="Quandt C.A."/>
            <person name="Davis W.J."/>
            <person name="Chang Y."/>
            <person name="Federici B.A."/>
            <person name="Kuo A."/>
            <person name="LaButti K."/>
            <person name="Pangilinan J."/>
            <person name="Andreopoulos W."/>
            <person name="Tritt A."/>
            <person name="Riley R."/>
            <person name="Hundley H."/>
            <person name="Johnson J."/>
            <person name="Lipzen A."/>
            <person name="Barry K."/>
            <person name="Lang B.F."/>
            <person name="Cuomo C.A."/>
            <person name="Buchler N.E."/>
            <person name="Grigoriev I.V."/>
            <person name="Spatafora J.W."/>
            <person name="Stajich J.E."/>
            <person name="James T.Y."/>
        </authorList>
    </citation>
    <scope>NUCLEOTIDE SEQUENCE</scope>
    <source>
        <strain evidence="2">AG</strain>
    </source>
</reference>
<organism evidence="2 3">
    <name type="scientific">Umbelopsis ramanniana AG</name>
    <dbReference type="NCBI Taxonomy" id="1314678"/>
    <lineage>
        <taxon>Eukaryota</taxon>
        <taxon>Fungi</taxon>
        <taxon>Fungi incertae sedis</taxon>
        <taxon>Mucoromycota</taxon>
        <taxon>Mucoromycotina</taxon>
        <taxon>Umbelopsidomycetes</taxon>
        <taxon>Umbelopsidales</taxon>
        <taxon>Umbelopsidaceae</taxon>
        <taxon>Umbelopsis</taxon>
    </lineage>
</organism>
<keyword evidence="1" id="KW-1133">Transmembrane helix</keyword>
<accession>A0AAD5E7U8</accession>
<dbReference type="GeneID" id="75915214"/>
<evidence type="ECO:0000256" key="1">
    <source>
        <dbReference type="SAM" id="Phobius"/>
    </source>
</evidence>
<protein>
    <submittedName>
        <fullName evidence="2">Uncharacterized protein</fullName>
    </submittedName>
</protein>
<evidence type="ECO:0000313" key="3">
    <source>
        <dbReference type="Proteomes" id="UP001206595"/>
    </source>
</evidence>
<proteinExistence type="predicted"/>
<dbReference type="AlphaFoldDB" id="A0AAD5E7U8"/>
<feature type="transmembrane region" description="Helical" evidence="1">
    <location>
        <begin position="39"/>
        <end position="57"/>
    </location>
</feature>
<keyword evidence="1" id="KW-0472">Membrane</keyword>
<sequence length="85" mass="9928">MVPKFGKGAVTNALRRTVEHTEKFARIALPSMKYCIEHYYLILLVQSLLIAATLGLFRQCSCNYKLIWVIIYTRVKEPWSRLQSH</sequence>
<comment type="caution">
    <text evidence="2">The sequence shown here is derived from an EMBL/GenBank/DDBJ whole genome shotgun (WGS) entry which is preliminary data.</text>
</comment>